<proteinExistence type="predicted"/>
<protein>
    <submittedName>
        <fullName evidence="1">Uncharacterized protein</fullName>
    </submittedName>
</protein>
<dbReference type="AlphaFoldDB" id="A0A554LIX0"/>
<name>A0A554LIX0_9BACT</name>
<organism evidence="1 2">
    <name type="scientific">Candidatus Berkelbacteria bacterium Licking1014_7</name>
    <dbReference type="NCBI Taxonomy" id="2017147"/>
    <lineage>
        <taxon>Bacteria</taxon>
        <taxon>Candidatus Berkelbacteria</taxon>
    </lineage>
</organism>
<dbReference type="EMBL" id="VMGK01000014">
    <property type="protein sequence ID" value="TSC92778.1"/>
    <property type="molecule type" value="Genomic_DNA"/>
</dbReference>
<evidence type="ECO:0000313" key="1">
    <source>
        <dbReference type="EMBL" id="TSC92778.1"/>
    </source>
</evidence>
<sequence length="257" mass="30506">MGEFGEPGFSLKNEQTRRCALIEHYYQDLLNQYGHIKGGNLKEYLESWNNFQNYEEKNQPNQHDVVHYDIGRRFNIDALLNDEGKISEEEQAYIRDFFLSKTLPFYNSLEANDEDIQSFIQNYPNKESMVNSLIFLYRKARKQMLIIGLIWIWDEVLIDKHPPQKEGQKYEDWYRHDYIPAFKSWREFVLNHNNEYGELISVSSVYTDATTNSTLCDPLRKLIKRATENKVNFEMPQQELLEEAKHDLGVDFGLMPN</sequence>
<reference evidence="1 2" key="1">
    <citation type="submission" date="2017-07" db="EMBL/GenBank/DDBJ databases">
        <title>Mechanisms for carbon and nitrogen cycling indicate functional differentiation within the Candidate Phyla Radiation.</title>
        <authorList>
            <person name="Danczak R.E."/>
            <person name="Johnston M.D."/>
            <person name="Kenah C."/>
            <person name="Slattery M."/>
            <person name="Wrighton K.C."/>
            <person name="Wilkins M.J."/>
        </authorList>
    </citation>
    <scope>NUCLEOTIDE SEQUENCE [LARGE SCALE GENOMIC DNA]</scope>
    <source>
        <strain evidence="1">Licking1014_7</strain>
    </source>
</reference>
<comment type="caution">
    <text evidence="1">The sequence shown here is derived from an EMBL/GenBank/DDBJ whole genome shotgun (WGS) entry which is preliminary data.</text>
</comment>
<evidence type="ECO:0000313" key="2">
    <source>
        <dbReference type="Proteomes" id="UP000315689"/>
    </source>
</evidence>
<accession>A0A554LIX0</accession>
<dbReference type="Proteomes" id="UP000315689">
    <property type="component" value="Unassembled WGS sequence"/>
</dbReference>
<gene>
    <name evidence="1" type="ORF">CEN89_480</name>
</gene>